<dbReference type="InterPro" id="IPR051328">
    <property type="entry name" value="T7SS_ABC-Transporter"/>
</dbReference>
<sequence length="969" mass="103145">MNMVKKEWQKLSQNKMLLISSIVILFIPVLYAAFFLKSNWDPYGNTDKLPVAVVNLDQPVNYEGKELAIGDELVTNLKSNDALDWHFVSKEDAKKGLEDREYYMVMTLPKNLSEDASTLMDDKPRKMEIQYETNGSLNYISEVISGSAAKEVRAEVSANVTEAYAEAVFDQIGDIGEGFQEAADGASDLNDGAEELKDGNEEITKNLKVLAESTLTFSDGAEDLEMGLSQYTAGVSQVNDGAQQLNSGINALSSNVGPLKEGVGQLNTGALSLNQGLQSYTSGVSALSQGLNQLTGSSAALKNGTQTLSTGVDQAKAGSGQLLAGLETLKKSLGGSLTKEKQQQLDDLEEGLPKIQAGISKLNNQITSQIEAGKTDIGQVSDQIDKDKIEQAAGSINQNMTAIKEDMDTTKSALEGSKGYLENIGASIPGNTEETIGALQQTDAYQSLTDEQKQELIDTLSSSLKKHAAEQSEDLQGLKGQVESAGSSLKDAGENVGSVVNTVGGFKEEIDGLVETLENMHLDEKLAGLTENLEKLESGVQELDKQSQVALPGAVEAITSLRGGLVQIQTALTQQGEGENKGVLQGVTELDQGLAQIQAGLSGENGLVSGINKYTTGVSQVQQGVSELNKNSSALTSGSLALSNGIGQMNDQLPALTGGINQLQEGSETLAQGTSELDANGNTLMDGSQQLSDGAAKIHEGSKQLTEGSSQVGVGMSALTAGTTELKDSLEDGADEVKKVDATDDTLSMFSDPAELEHKEYSHVPNYGAALAPYIMSMALYIGAVVFNTIYPVRKMSTRNGSAFGWWVSKLSIALPSAILMGVIETLIMLALGLPVDHVAQFIGLAVITSMAFTSIVLFLAMTLNNVGRFIAMLLLILQLGGSGGTFPMPLTNKFFMAIHPFLPMSYSIYGFRQAISDGLGQHIYVQAVLLMLILTVVFCGLLYLSMKWLFDKKPDDFLDEDEVAAEEA</sequence>
<feature type="domain" description="ABC-2 type transporter transmembrane" evidence="8">
    <location>
        <begin position="752"/>
        <end position="943"/>
    </location>
</feature>
<protein>
    <submittedName>
        <fullName evidence="9">Putative membrane protein</fullName>
    </submittedName>
</protein>
<dbReference type="Proteomes" id="UP000198668">
    <property type="component" value="Unassembled WGS sequence"/>
</dbReference>
<evidence type="ECO:0000256" key="6">
    <source>
        <dbReference type="SAM" id="MobiDB-lite"/>
    </source>
</evidence>
<gene>
    <name evidence="9" type="ORF">SAMN04489868_12529</name>
</gene>
<keyword evidence="2 7" id="KW-0812">Transmembrane</keyword>
<feature type="coiled-coil region" evidence="5">
    <location>
        <begin position="519"/>
        <end position="546"/>
    </location>
</feature>
<dbReference type="NCBIfam" id="TIGR03057">
    <property type="entry name" value="xxxLxxG_by_4"/>
    <property type="match status" value="3"/>
</dbReference>
<dbReference type="PANTHER" id="PTHR43077:SF5">
    <property type="entry name" value="PHAGE INFECTION PROTEIN"/>
    <property type="match status" value="1"/>
</dbReference>
<feature type="domain" description="ABC-2 type transporter transmembrane" evidence="8">
    <location>
        <begin position="21"/>
        <end position="147"/>
    </location>
</feature>
<dbReference type="Pfam" id="PF12698">
    <property type="entry name" value="ABC2_membrane_3"/>
    <property type="match status" value="2"/>
</dbReference>
<evidence type="ECO:0000259" key="8">
    <source>
        <dbReference type="Pfam" id="PF12698"/>
    </source>
</evidence>
<evidence type="ECO:0000256" key="2">
    <source>
        <dbReference type="ARBA" id="ARBA00022692"/>
    </source>
</evidence>
<evidence type="ECO:0000256" key="5">
    <source>
        <dbReference type="SAM" id="Coils"/>
    </source>
</evidence>
<evidence type="ECO:0000256" key="1">
    <source>
        <dbReference type="ARBA" id="ARBA00004141"/>
    </source>
</evidence>
<dbReference type="Gene3D" id="3.40.1710.10">
    <property type="entry name" value="abc type-2 transporter like domain"/>
    <property type="match status" value="1"/>
</dbReference>
<dbReference type="EMBL" id="FOQE01000025">
    <property type="protein sequence ID" value="SFH79688.1"/>
    <property type="molecule type" value="Genomic_DNA"/>
</dbReference>
<dbReference type="AlphaFoldDB" id="A0A1I3CZ96"/>
<evidence type="ECO:0000313" key="10">
    <source>
        <dbReference type="Proteomes" id="UP000198668"/>
    </source>
</evidence>
<evidence type="ECO:0000256" key="7">
    <source>
        <dbReference type="SAM" id="Phobius"/>
    </source>
</evidence>
<reference evidence="9 10" key="1">
    <citation type="submission" date="2016-10" db="EMBL/GenBank/DDBJ databases">
        <authorList>
            <person name="de Groot N.N."/>
        </authorList>
    </citation>
    <scope>NUCLEOTIDE SEQUENCE [LARGE SCALE GENOMIC DNA]</scope>
    <source>
        <strain evidence="9 10">DSM 27630</strain>
    </source>
</reference>
<evidence type="ECO:0000256" key="3">
    <source>
        <dbReference type="ARBA" id="ARBA00022989"/>
    </source>
</evidence>
<dbReference type="InterPro" id="IPR013525">
    <property type="entry name" value="ABC2_TM"/>
</dbReference>
<feature type="transmembrane region" description="Helical" evidence="7">
    <location>
        <begin position="870"/>
        <end position="889"/>
    </location>
</feature>
<organism evidence="9 10">
    <name type="scientific">Pisciglobus halotolerans</name>
    <dbReference type="NCBI Taxonomy" id="745365"/>
    <lineage>
        <taxon>Bacteria</taxon>
        <taxon>Bacillati</taxon>
        <taxon>Bacillota</taxon>
        <taxon>Bacilli</taxon>
        <taxon>Lactobacillales</taxon>
        <taxon>Carnobacteriaceae</taxon>
    </lineage>
</organism>
<evidence type="ECO:0000313" key="9">
    <source>
        <dbReference type="EMBL" id="SFH79688.1"/>
    </source>
</evidence>
<accession>A0A1I3CZ96</accession>
<feature type="transmembrane region" description="Helical" evidence="7">
    <location>
        <begin position="771"/>
        <end position="791"/>
    </location>
</feature>
<evidence type="ECO:0000256" key="4">
    <source>
        <dbReference type="ARBA" id="ARBA00023136"/>
    </source>
</evidence>
<feature type="region of interest" description="Disordered" evidence="6">
    <location>
        <begin position="471"/>
        <end position="493"/>
    </location>
</feature>
<dbReference type="PANTHER" id="PTHR43077">
    <property type="entry name" value="TRANSPORT PERMEASE YVFS-RELATED"/>
    <property type="match status" value="1"/>
</dbReference>
<feature type="transmembrane region" description="Helical" evidence="7">
    <location>
        <begin position="840"/>
        <end position="863"/>
    </location>
</feature>
<keyword evidence="4 7" id="KW-0472">Membrane</keyword>
<proteinExistence type="predicted"/>
<feature type="transmembrane region" description="Helical" evidence="7">
    <location>
        <begin position="811"/>
        <end position="834"/>
    </location>
</feature>
<dbReference type="InterPro" id="IPR017501">
    <property type="entry name" value="Phage_infect_YhgE_C"/>
</dbReference>
<dbReference type="GO" id="GO:0140359">
    <property type="term" value="F:ABC-type transporter activity"/>
    <property type="evidence" value="ECO:0007669"/>
    <property type="project" value="InterPro"/>
</dbReference>
<dbReference type="NCBIfam" id="TIGR03062">
    <property type="entry name" value="pip_yhgE_Cterm"/>
    <property type="match status" value="1"/>
</dbReference>
<dbReference type="Gene3D" id="1.10.287.950">
    <property type="entry name" value="Methyl-accepting chemotaxis protein"/>
    <property type="match status" value="1"/>
</dbReference>
<dbReference type="GO" id="GO:0016020">
    <property type="term" value="C:membrane"/>
    <property type="evidence" value="ECO:0007669"/>
    <property type="project" value="UniProtKB-SubCell"/>
</dbReference>
<dbReference type="NCBIfam" id="TIGR03061">
    <property type="entry name" value="pip_yhgE_Nterm"/>
    <property type="match status" value="1"/>
</dbReference>
<feature type="transmembrane region" description="Helical" evidence="7">
    <location>
        <begin position="924"/>
        <end position="945"/>
    </location>
</feature>
<dbReference type="InterPro" id="IPR023908">
    <property type="entry name" value="xxxLxxG_rpt"/>
</dbReference>
<keyword evidence="3 7" id="KW-1133">Transmembrane helix</keyword>
<dbReference type="InterPro" id="IPR017500">
    <property type="entry name" value="Phage_infect_YhgE_N"/>
</dbReference>
<keyword evidence="10" id="KW-1185">Reference proteome</keyword>
<name>A0A1I3CZ96_9LACT</name>
<dbReference type="SUPFAM" id="SSF58104">
    <property type="entry name" value="Methyl-accepting chemotaxis protein (MCP) signaling domain"/>
    <property type="match status" value="1"/>
</dbReference>
<comment type="subcellular location">
    <subcellularLocation>
        <location evidence="1">Membrane</location>
        <topology evidence="1">Multi-pass membrane protein</topology>
    </subcellularLocation>
</comment>
<dbReference type="OrthoDB" id="9811483at2"/>
<keyword evidence="5" id="KW-0175">Coiled coil</keyword>